<evidence type="ECO:0000256" key="6">
    <source>
        <dbReference type="ARBA" id="ARBA00022679"/>
    </source>
</evidence>
<dbReference type="FunFam" id="3.30.565.10:FF:000006">
    <property type="entry name" value="Sensor histidine kinase WalK"/>
    <property type="match status" value="1"/>
</dbReference>
<keyword evidence="4" id="KW-1003">Cell membrane</keyword>
<evidence type="ECO:0000256" key="2">
    <source>
        <dbReference type="ARBA" id="ARBA00004651"/>
    </source>
</evidence>
<dbReference type="PROSITE" id="PS50109">
    <property type="entry name" value="HIS_KIN"/>
    <property type="match status" value="1"/>
</dbReference>
<evidence type="ECO:0000256" key="5">
    <source>
        <dbReference type="ARBA" id="ARBA00022553"/>
    </source>
</evidence>
<feature type="domain" description="HAMP" evidence="16">
    <location>
        <begin position="177"/>
        <end position="231"/>
    </location>
</feature>
<dbReference type="InterPro" id="IPR003660">
    <property type="entry name" value="HAMP_dom"/>
</dbReference>
<dbReference type="Gene3D" id="6.10.340.10">
    <property type="match status" value="1"/>
</dbReference>
<dbReference type="EC" id="2.7.13.3" evidence="3"/>
<dbReference type="KEGG" id="pswu:SY83_17750"/>
<dbReference type="InterPro" id="IPR005467">
    <property type="entry name" value="His_kinase_dom"/>
</dbReference>
<dbReference type="InterPro" id="IPR004358">
    <property type="entry name" value="Sig_transdc_His_kin-like_C"/>
</dbReference>
<dbReference type="SUPFAM" id="SSF158472">
    <property type="entry name" value="HAMP domain-like"/>
    <property type="match status" value="1"/>
</dbReference>
<gene>
    <name evidence="17" type="ORF">SY83_17750</name>
</gene>
<dbReference type="STRING" id="1178515.SY83_17750"/>
<dbReference type="Pfam" id="PF00672">
    <property type="entry name" value="HAMP"/>
    <property type="match status" value="1"/>
</dbReference>
<dbReference type="InterPro" id="IPR003661">
    <property type="entry name" value="HisK_dim/P_dom"/>
</dbReference>
<dbReference type="FunFam" id="1.10.287.130:FF:000001">
    <property type="entry name" value="Two-component sensor histidine kinase"/>
    <property type="match status" value="1"/>
</dbReference>
<evidence type="ECO:0000256" key="9">
    <source>
        <dbReference type="ARBA" id="ARBA00022777"/>
    </source>
</evidence>
<proteinExistence type="predicted"/>
<evidence type="ECO:0000256" key="3">
    <source>
        <dbReference type="ARBA" id="ARBA00012438"/>
    </source>
</evidence>
<dbReference type="AlphaFoldDB" id="A0A172TLB3"/>
<evidence type="ECO:0000256" key="8">
    <source>
        <dbReference type="ARBA" id="ARBA00022741"/>
    </source>
</evidence>
<evidence type="ECO:0000256" key="7">
    <source>
        <dbReference type="ARBA" id="ARBA00022692"/>
    </source>
</evidence>
<evidence type="ECO:0000256" key="10">
    <source>
        <dbReference type="ARBA" id="ARBA00022840"/>
    </source>
</evidence>
<dbReference type="SUPFAM" id="SSF47384">
    <property type="entry name" value="Homodimeric domain of signal transducing histidine kinase"/>
    <property type="match status" value="1"/>
</dbReference>
<keyword evidence="8" id="KW-0547">Nucleotide-binding</keyword>
<evidence type="ECO:0000256" key="13">
    <source>
        <dbReference type="ARBA" id="ARBA00023136"/>
    </source>
</evidence>
<keyword evidence="18" id="KW-1185">Reference proteome</keyword>
<dbReference type="GO" id="GO:0005524">
    <property type="term" value="F:ATP binding"/>
    <property type="evidence" value="ECO:0007669"/>
    <property type="project" value="UniProtKB-KW"/>
</dbReference>
<dbReference type="EMBL" id="CP011388">
    <property type="protein sequence ID" value="ANE47828.1"/>
    <property type="molecule type" value="Genomic_DNA"/>
</dbReference>
<accession>A0A172TLB3</accession>
<feature type="domain" description="Histidine kinase" evidence="15">
    <location>
        <begin position="239"/>
        <end position="449"/>
    </location>
</feature>
<dbReference type="SUPFAM" id="SSF55874">
    <property type="entry name" value="ATPase domain of HSP90 chaperone/DNA topoisomerase II/histidine kinase"/>
    <property type="match status" value="1"/>
</dbReference>
<dbReference type="Proteomes" id="UP000076927">
    <property type="component" value="Chromosome"/>
</dbReference>
<keyword evidence="7 14" id="KW-0812">Transmembrane</keyword>
<evidence type="ECO:0000256" key="11">
    <source>
        <dbReference type="ARBA" id="ARBA00022989"/>
    </source>
</evidence>
<dbReference type="SMART" id="SM00387">
    <property type="entry name" value="HATPase_c"/>
    <property type="match status" value="1"/>
</dbReference>
<organism evidence="17 18">
    <name type="scientific">Paenibacillus swuensis</name>
    <dbReference type="NCBI Taxonomy" id="1178515"/>
    <lineage>
        <taxon>Bacteria</taxon>
        <taxon>Bacillati</taxon>
        <taxon>Bacillota</taxon>
        <taxon>Bacilli</taxon>
        <taxon>Bacillales</taxon>
        <taxon>Paenibacillaceae</taxon>
        <taxon>Paenibacillus</taxon>
    </lineage>
</organism>
<feature type="transmembrane region" description="Helical" evidence="14">
    <location>
        <begin position="152"/>
        <end position="175"/>
    </location>
</feature>
<dbReference type="CDD" id="cd06225">
    <property type="entry name" value="HAMP"/>
    <property type="match status" value="1"/>
</dbReference>
<dbReference type="RefSeq" id="WP_068608939.1">
    <property type="nucleotide sequence ID" value="NZ_CP011388.1"/>
</dbReference>
<dbReference type="SMART" id="SM00388">
    <property type="entry name" value="HisKA"/>
    <property type="match status" value="1"/>
</dbReference>
<dbReference type="GO" id="GO:0000155">
    <property type="term" value="F:phosphorelay sensor kinase activity"/>
    <property type="evidence" value="ECO:0007669"/>
    <property type="project" value="InterPro"/>
</dbReference>
<evidence type="ECO:0000256" key="1">
    <source>
        <dbReference type="ARBA" id="ARBA00000085"/>
    </source>
</evidence>
<dbReference type="Pfam" id="PF02518">
    <property type="entry name" value="HATPase_c"/>
    <property type="match status" value="1"/>
</dbReference>
<dbReference type="SMART" id="SM00304">
    <property type="entry name" value="HAMP"/>
    <property type="match status" value="1"/>
</dbReference>
<comment type="subcellular location">
    <subcellularLocation>
        <location evidence="2">Cell membrane</location>
        <topology evidence="2">Multi-pass membrane protein</topology>
    </subcellularLocation>
</comment>
<dbReference type="PANTHER" id="PTHR45528">
    <property type="entry name" value="SENSOR HISTIDINE KINASE CPXA"/>
    <property type="match status" value="1"/>
</dbReference>
<evidence type="ECO:0000256" key="4">
    <source>
        <dbReference type="ARBA" id="ARBA00022475"/>
    </source>
</evidence>
<keyword evidence="10" id="KW-0067">ATP-binding</keyword>
<dbReference type="Gene3D" id="3.30.565.10">
    <property type="entry name" value="Histidine kinase-like ATPase, C-terminal domain"/>
    <property type="match status" value="1"/>
</dbReference>
<keyword evidence="5" id="KW-0597">Phosphoprotein</keyword>
<dbReference type="Pfam" id="PF00512">
    <property type="entry name" value="HisKA"/>
    <property type="match status" value="1"/>
</dbReference>
<dbReference type="InterPro" id="IPR050398">
    <property type="entry name" value="HssS/ArlS-like"/>
</dbReference>
<keyword evidence="13 14" id="KW-0472">Membrane</keyword>
<evidence type="ECO:0000256" key="14">
    <source>
        <dbReference type="SAM" id="Phobius"/>
    </source>
</evidence>
<sequence length="449" mass="51756">MNFRSRFALFSTLWLIFILLLFNIFIYYFFVNISTRSELQLMRDKASTILNVKNIDVKEQWNKPNLLTEFLVSSEIIRIIGRDGLTKNEVFSDPELAEHDAVYSAVRNSQSFTKENVKYIFVQAPIYNSASIQVGTLEIGHKLLRLNFFLDLLLKALVVSSLCAVILSLIGSYFYTALLLKPIDSFVKTMREIQKYGEFRKIEMTNSRRDELNLLARAFNSMMDRIKENFSRQKQFVADASHELKTPLTIIESYTSLLKRWGGDDPQIREEAVDAIQSEAARLRELTKSLLQLADLEHEEWVIREWIDIVSVADETSVMMEQAFRRSIQVKCEAKNIYISGDMAKIKQVFIILLDNAIKYSSDPILIEVQEHQRSCKIKFIDRGIGIETEEIPNLFERFYRIDKARARKTGGVGLGLSIAKRIVELHGGYIEVYSTKNIGTTMVVNLPK</sequence>
<keyword evidence="9" id="KW-0418">Kinase</keyword>
<dbReference type="GO" id="GO:0005886">
    <property type="term" value="C:plasma membrane"/>
    <property type="evidence" value="ECO:0007669"/>
    <property type="project" value="UniProtKB-SubCell"/>
</dbReference>
<dbReference type="CDD" id="cd00082">
    <property type="entry name" value="HisKA"/>
    <property type="match status" value="1"/>
</dbReference>
<dbReference type="PROSITE" id="PS50885">
    <property type="entry name" value="HAMP"/>
    <property type="match status" value="1"/>
</dbReference>
<feature type="transmembrane region" description="Helical" evidence="14">
    <location>
        <begin position="12"/>
        <end position="33"/>
    </location>
</feature>
<dbReference type="OrthoDB" id="9786919at2"/>
<dbReference type="PRINTS" id="PR00344">
    <property type="entry name" value="BCTRLSENSOR"/>
</dbReference>
<evidence type="ECO:0000313" key="18">
    <source>
        <dbReference type="Proteomes" id="UP000076927"/>
    </source>
</evidence>
<dbReference type="PATRIC" id="fig|1178515.4.peg.3577"/>
<dbReference type="PANTHER" id="PTHR45528:SF1">
    <property type="entry name" value="SENSOR HISTIDINE KINASE CPXA"/>
    <property type="match status" value="1"/>
</dbReference>
<dbReference type="Gene3D" id="1.10.287.130">
    <property type="match status" value="1"/>
</dbReference>
<dbReference type="CDD" id="cd00075">
    <property type="entry name" value="HATPase"/>
    <property type="match status" value="1"/>
</dbReference>
<dbReference type="InterPro" id="IPR036890">
    <property type="entry name" value="HATPase_C_sf"/>
</dbReference>
<comment type="catalytic activity">
    <reaction evidence="1">
        <text>ATP + protein L-histidine = ADP + protein N-phospho-L-histidine.</text>
        <dbReference type="EC" id="2.7.13.3"/>
    </reaction>
</comment>
<evidence type="ECO:0000256" key="12">
    <source>
        <dbReference type="ARBA" id="ARBA00023012"/>
    </source>
</evidence>
<evidence type="ECO:0000259" key="16">
    <source>
        <dbReference type="PROSITE" id="PS50885"/>
    </source>
</evidence>
<keyword evidence="11 14" id="KW-1133">Transmembrane helix</keyword>
<protein>
    <recommendedName>
        <fullName evidence="3">histidine kinase</fullName>
        <ecNumber evidence="3">2.7.13.3</ecNumber>
    </recommendedName>
</protein>
<keyword evidence="12" id="KW-0902">Two-component regulatory system</keyword>
<name>A0A172TLB3_9BACL</name>
<evidence type="ECO:0000259" key="15">
    <source>
        <dbReference type="PROSITE" id="PS50109"/>
    </source>
</evidence>
<evidence type="ECO:0000313" key="17">
    <source>
        <dbReference type="EMBL" id="ANE47828.1"/>
    </source>
</evidence>
<dbReference type="InterPro" id="IPR036097">
    <property type="entry name" value="HisK_dim/P_sf"/>
</dbReference>
<reference evidence="17 18" key="1">
    <citation type="submission" date="2015-01" db="EMBL/GenBank/DDBJ databases">
        <title>Paenibacillus swuensis/DY6/whole genome sequencing.</title>
        <authorList>
            <person name="Kim M.K."/>
            <person name="Srinivasan S."/>
            <person name="Lee J.-J."/>
        </authorList>
    </citation>
    <scope>NUCLEOTIDE SEQUENCE [LARGE SCALE GENOMIC DNA]</scope>
    <source>
        <strain evidence="17 18">DY6</strain>
    </source>
</reference>
<keyword evidence="6" id="KW-0808">Transferase</keyword>
<dbReference type="InterPro" id="IPR003594">
    <property type="entry name" value="HATPase_dom"/>
</dbReference>